<evidence type="ECO:0000256" key="1">
    <source>
        <dbReference type="SAM" id="MobiDB-lite"/>
    </source>
</evidence>
<feature type="compositionally biased region" description="Polar residues" evidence="1">
    <location>
        <begin position="111"/>
        <end position="120"/>
    </location>
</feature>
<dbReference type="AlphaFoldDB" id="A0A4Z0A7P2"/>
<keyword evidence="3" id="KW-1185">Reference proteome</keyword>
<comment type="caution">
    <text evidence="2">The sequence shown here is derived from an EMBL/GenBank/DDBJ whole genome shotgun (WGS) entry which is preliminary data.</text>
</comment>
<feature type="compositionally biased region" description="Pro residues" evidence="1">
    <location>
        <begin position="9"/>
        <end position="25"/>
    </location>
</feature>
<gene>
    <name evidence="2" type="ORF">EWM64_g1695</name>
</gene>
<dbReference type="EMBL" id="SFCI01000119">
    <property type="protein sequence ID" value="TFY82323.1"/>
    <property type="molecule type" value="Genomic_DNA"/>
</dbReference>
<feature type="region of interest" description="Disordered" evidence="1">
    <location>
        <begin position="104"/>
        <end position="128"/>
    </location>
</feature>
<accession>A0A4Z0A7P2</accession>
<dbReference type="Proteomes" id="UP000298061">
    <property type="component" value="Unassembled WGS sequence"/>
</dbReference>
<organism evidence="2 3">
    <name type="scientific">Hericium alpestre</name>
    <dbReference type="NCBI Taxonomy" id="135208"/>
    <lineage>
        <taxon>Eukaryota</taxon>
        <taxon>Fungi</taxon>
        <taxon>Dikarya</taxon>
        <taxon>Basidiomycota</taxon>
        <taxon>Agaricomycotina</taxon>
        <taxon>Agaricomycetes</taxon>
        <taxon>Russulales</taxon>
        <taxon>Hericiaceae</taxon>
        <taxon>Hericium</taxon>
    </lineage>
</organism>
<evidence type="ECO:0000313" key="3">
    <source>
        <dbReference type="Proteomes" id="UP000298061"/>
    </source>
</evidence>
<name>A0A4Z0A7P2_9AGAM</name>
<evidence type="ECO:0000313" key="2">
    <source>
        <dbReference type="EMBL" id="TFY82323.1"/>
    </source>
</evidence>
<protein>
    <submittedName>
        <fullName evidence="2">Uncharacterized protein</fullName>
    </submittedName>
</protein>
<feature type="region of interest" description="Disordered" evidence="1">
    <location>
        <begin position="1"/>
        <end position="43"/>
    </location>
</feature>
<reference evidence="2 3" key="1">
    <citation type="submission" date="2019-02" db="EMBL/GenBank/DDBJ databases">
        <title>Genome sequencing of the rare red list fungi Hericium alpestre (H. flagellum).</title>
        <authorList>
            <person name="Buettner E."/>
            <person name="Kellner H."/>
        </authorList>
    </citation>
    <scope>NUCLEOTIDE SEQUENCE [LARGE SCALE GENOMIC DNA]</scope>
    <source>
        <strain evidence="2 3">DSM 108284</strain>
    </source>
</reference>
<dbReference type="OrthoDB" id="3243310at2759"/>
<dbReference type="STRING" id="135208.A0A4Z0A7P2"/>
<sequence length="128" mass="13939">MQSEHHKPILPPYSPAPPGGSPYPYPYGHIRRGQSYAGSQNGTLDLSQYDPNVVREQLALQMQIYALNNGGMVSDSTLSPSSTPFPGPNYNPWAFLQTTRVFGGHPHELDSTASMRSSPSHLVGDTKT</sequence>
<proteinExistence type="predicted"/>